<dbReference type="Proteomes" id="UP000711488">
    <property type="component" value="Unassembled WGS sequence"/>
</dbReference>
<feature type="region of interest" description="Disordered" evidence="1">
    <location>
        <begin position="58"/>
        <end position="117"/>
    </location>
</feature>
<dbReference type="EMBL" id="JQDR03013371">
    <property type="protein sequence ID" value="KAA0189722.1"/>
    <property type="molecule type" value="Genomic_DNA"/>
</dbReference>
<accession>A0A6A0GXC1</accession>
<feature type="compositionally biased region" description="Basic and acidic residues" evidence="1">
    <location>
        <begin position="58"/>
        <end position="71"/>
    </location>
</feature>
<sequence length="161" mass="18733">MFLKHTLPVEELRSGLNEAGIMEWIERGRNYGVDRKRQKLWTGEYEAGIKEWIEQGMEKRTRSGAVVREHSGVAGTLETKRRSGRVPGARGEPRSGGEQQLQQQQQRQQPPQQQQQQLQQQWQQQQWQVKQAERLSQTSGPWSGRHVCQEHRSLALRLCLI</sequence>
<protein>
    <submittedName>
        <fullName evidence="2">Uncharacterized protein</fullName>
    </submittedName>
</protein>
<name>A0A6A0GXC1_HYAAZ</name>
<reference evidence="2" key="3">
    <citation type="submission" date="2019-06" db="EMBL/GenBank/DDBJ databases">
        <authorList>
            <person name="Poynton C."/>
            <person name="Hasenbein S."/>
            <person name="Benoit J.B."/>
            <person name="Sepulveda M.S."/>
            <person name="Poelchau M.F."/>
            <person name="Murali S.C."/>
            <person name="Chen S."/>
            <person name="Glastad K.M."/>
            <person name="Werren J.H."/>
            <person name="Vineis J.H."/>
            <person name="Bowen J.L."/>
            <person name="Friedrich M."/>
            <person name="Jones J."/>
            <person name="Robertson H.M."/>
            <person name="Feyereisen R."/>
            <person name="Mechler-Hickson A."/>
            <person name="Mathers N."/>
            <person name="Lee C.E."/>
            <person name="Colbourne J.K."/>
            <person name="Biales A."/>
            <person name="Johnston J.S."/>
            <person name="Wellborn G.A."/>
            <person name="Rosendale A.J."/>
            <person name="Cridge A.G."/>
            <person name="Munoz-Torres M.C."/>
            <person name="Bain P.A."/>
            <person name="Manny A.R."/>
            <person name="Major K.M."/>
            <person name="Lambert F.N."/>
            <person name="Vulpe C.D."/>
            <person name="Tuck P."/>
            <person name="Blalock B.J."/>
            <person name="Lin Y.-Y."/>
            <person name="Smith M.E."/>
            <person name="Ochoa-Acuna H."/>
            <person name="Chen M.-J.M."/>
            <person name="Childers C.P."/>
            <person name="Qu J."/>
            <person name="Dugan S."/>
            <person name="Lee S.L."/>
            <person name="Chao H."/>
            <person name="Dinh H."/>
            <person name="Han Y."/>
            <person name="Doddapaneni H."/>
            <person name="Worley K.C."/>
            <person name="Muzny D.M."/>
            <person name="Gibbs R.A."/>
            <person name="Richards S."/>
        </authorList>
    </citation>
    <scope>NUCLEOTIDE SEQUENCE</scope>
    <source>
        <strain evidence="2">HAZT.00-mixed</strain>
        <tissue evidence="2">Whole organism</tissue>
    </source>
</reference>
<evidence type="ECO:0000256" key="1">
    <source>
        <dbReference type="SAM" id="MobiDB-lite"/>
    </source>
</evidence>
<reference evidence="2" key="1">
    <citation type="submission" date="2014-08" db="EMBL/GenBank/DDBJ databases">
        <authorList>
            <person name="Murali S."/>
            <person name="Richards S."/>
            <person name="Bandaranaike D."/>
            <person name="Bellair M."/>
            <person name="Blankenburg K."/>
            <person name="Chao H."/>
            <person name="Dinh H."/>
            <person name="Doddapaneni H."/>
            <person name="Dugan-Rocha S."/>
            <person name="Elkadiri S."/>
            <person name="Gnanaolivu R."/>
            <person name="Hughes D."/>
            <person name="Lee S."/>
            <person name="Li M."/>
            <person name="Ming W."/>
            <person name="Munidasa M."/>
            <person name="Muniz J."/>
            <person name="Nguyen L."/>
            <person name="Osuji N."/>
            <person name="Pu L.-L."/>
            <person name="Puazo M."/>
            <person name="Skinner E."/>
            <person name="Qu C."/>
            <person name="Quiroz J."/>
            <person name="Raj R."/>
            <person name="Weissenberger G."/>
            <person name="Xin Y."/>
            <person name="Zou X."/>
            <person name="Han Y."/>
            <person name="Worley K."/>
            <person name="Muzny D."/>
            <person name="Gibbs R."/>
        </authorList>
    </citation>
    <scope>NUCLEOTIDE SEQUENCE</scope>
    <source>
        <strain evidence="2">HAZT.00-mixed</strain>
        <tissue evidence="2">Whole organism</tissue>
    </source>
</reference>
<reference evidence="2" key="2">
    <citation type="journal article" date="2018" name="Environ. Sci. Technol.">
        <title>The Toxicogenome of Hyalella azteca: A Model for Sediment Ecotoxicology and Evolutionary Toxicology.</title>
        <authorList>
            <person name="Poynton H.C."/>
            <person name="Hasenbein S."/>
            <person name="Benoit J.B."/>
            <person name="Sepulveda M.S."/>
            <person name="Poelchau M.F."/>
            <person name="Hughes D.S.T."/>
            <person name="Murali S.C."/>
            <person name="Chen S."/>
            <person name="Glastad K.M."/>
            <person name="Goodisman M.A.D."/>
            <person name="Werren J.H."/>
            <person name="Vineis J.H."/>
            <person name="Bowen J.L."/>
            <person name="Friedrich M."/>
            <person name="Jones J."/>
            <person name="Robertson H.M."/>
            <person name="Feyereisen R."/>
            <person name="Mechler-Hickson A."/>
            <person name="Mathers N."/>
            <person name="Lee C.E."/>
            <person name="Colbourne J.K."/>
            <person name="Biales A."/>
            <person name="Johnston J.S."/>
            <person name="Wellborn G.A."/>
            <person name="Rosendale A.J."/>
            <person name="Cridge A.G."/>
            <person name="Munoz-Torres M.C."/>
            <person name="Bain P.A."/>
            <person name="Manny A.R."/>
            <person name="Major K.M."/>
            <person name="Lambert F.N."/>
            <person name="Vulpe C.D."/>
            <person name="Tuck P."/>
            <person name="Blalock B.J."/>
            <person name="Lin Y.Y."/>
            <person name="Smith M.E."/>
            <person name="Ochoa-Acuna H."/>
            <person name="Chen M.M."/>
            <person name="Childers C.P."/>
            <person name="Qu J."/>
            <person name="Dugan S."/>
            <person name="Lee S.L."/>
            <person name="Chao H."/>
            <person name="Dinh H."/>
            <person name="Han Y."/>
            <person name="Doddapaneni H."/>
            <person name="Worley K.C."/>
            <person name="Muzny D.M."/>
            <person name="Gibbs R.A."/>
            <person name="Richards S."/>
        </authorList>
    </citation>
    <scope>NUCLEOTIDE SEQUENCE</scope>
    <source>
        <strain evidence="2">HAZT.00-mixed</strain>
        <tissue evidence="2">Whole organism</tissue>
    </source>
</reference>
<proteinExistence type="predicted"/>
<organism evidence="2">
    <name type="scientific">Hyalella azteca</name>
    <name type="common">Amphipod</name>
    <dbReference type="NCBI Taxonomy" id="294128"/>
    <lineage>
        <taxon>Eukaryota</taxon>
        <taxon>Metazoa</taxon>
        <taxon>Ecdysozoa</taxon>
        <taxon>Arthropoda</taxon>
        <taxon>Crustacea</taxon>
        <taxon>Multicrustacea</taxon>
        <taxon>Malacostraca</taxon>
        <taxon>Eumalacostraca</taxon>
        <taxon>Peracarida</taxon>
        <taxon>Amphipoda</taxon>
        <taxon>Senticaudata</taxon>
        <taxon>Talitrida</taxon>
        <taxon>Talitroidea</taxon>
        <taxon>Hyalellidae</taxon>
        <taxon>Hyalella</taxon>
    </lineage>
</organism>
<comment type="caution">
    <text evidence="2">The sequence shown here is derived from an EMBL/GenBank/DDBJ whole genome shotgun (WGS) entry which is preliminary data.</text>
</comment>
<gene>
    <name evidence="2" type="ORF">HAZT_HAZT006302</name>
</gene>
<feature type="compositionally biased region" description="Low complexity" evidence="1">
    <location>
        <begin position="99"/>
        <end position="117"/>
    </location>
</feature>
<dbReference type="AlphaFoldDB" id="A0A6A0GXC1"/>
<evidence type="ECO:0000313" key="2">
    <source>
        <dbReference type="EMBL" id="KAA0189722.1"/>
    </source>
</evidence>